<dbReference type="VEuPathDB" id="FungiDB:SPPG_04541"/>
<evidence type="ECO:0000313" key="4">
    <source>
        <dbReference type="EMBL" id="KND00205.1"/>
    </source>
</evidence>
<dbReference type="FunCoup" id="A0A0L0HH48">
    <property type="interactions" value="11"/>
</dbReference>
<keyword evidence="3" id="KW-0812">Transmembrane</keyword>
<dbReference type="PANTHER" id="PTHR32385:SF15">
    <property type="entry name" value="INOSITOL PHOSPHOCERAMIDE MANNOSYLTRANSFERASE 1"/>
    <property type="match status" value="1"/>
</dbReference>
<accession>A0A0L0HH48</accession>
<protein>
    <recommendedName>
        <fullName evidence="6">Glycosyltransferase family 32 protein</fullName>
    </recommendedName>
</protein>
<name>A0A0L0HH48_SPIPD</name>
<dbReference type="RefSeq" id="XP_016608245.1">
    <property type="nucleotide sequence ID" value="XM_016752776.1"/>
</dbReference>
<evidence type="ECO:0000256" key="3">
    <source>
        <dbReference type="SAM" id="Phobius"/>
    </source>
</evidence>
<dbReference type="AlphaFoldDB" id="A0A0L0HH48"/>
<dbReference type="InterPro" id="IPR051706">
    <property type="entry name" value="Glycosyltransferase_domain"/>
</dbReference>
<dbReference type="OMA" id="NRHSWSF"/>
<feature type="transmembrane region" description="Helical" evidence="3">
    <location>
        <begin position="340"/>
        <end position="360"/>
    </location>
</feature>
<comment type="similarity">
    <text evidence="1">Belongs to the glycosyltransferase 32 family.</text>
</comment>
<dbReference type="GeneID" id="27687985"/>
<reference evidence="4 5" key="1">
    <citation type="submission" date="2009-08" db="EMBL/GenBank/DDBJ databases">
        <title>The Genome Sequence of Spizellomyces punctatus strain DAOM BR117.</title>
        <authorList>
            <consortium name="The Broad Institute Genome Sequencing Platform"/>
            <person name="Russ C."/>
            <person name="Cuomo C."/>
            <person name="Shea T."/>
            <person name="Young S.K."/>
            <person name="Zeng Q."/>
            <person name="Koehrsen M."/>
            <person name="Haas B."/>
            <person name="Borodovsky M."/>
            <person name="Guigo R."/>
            <person name="Alvarado L."/>
            <person name="Berlin A."/>
            <person name="Bochicchio J."/>
            <person name="Borenstein D."/>
            <person name="Chapman S."/>
            <person name="Chen Z."/>
            <person name="Engels R."/>
            <person name="Freedman E."/>
            <person name="Gellesch M."/>
            <person name="Goldberg J."/>
            <person name="Griggs A."/>
            <person name="Gujja S."/>
            <person name="Heiman D."/>
            <person name="Hepburn T."/>
            <person name="Howarth C."/>
            <person name="Jen D."/>
            <person name="Larson L."/>
            <person name="Lewis B."/>
            <person name="Mehta T."/>
            <person name="Park D."/>
            <person name="Pearson M."/>
            <person name="Roberts A."/>
            <person name="Saif S."/>
            <person name="Shenoy N."/>
            <person name="Sisk P."/>
            <person name="Stolte C."/>
            <person name="Sykes S."/>
            <person name="Thomson T."/>
            <person name="Walk T."/>
            <person name="White J."/>
            <person name="Yandava C."/>
            <person name="Burger G."/>
            <person name="Gray M.W."/>
            <person name="Holland P.W.H."/>
            <person name="King N."/>
            <person name="Lang F.B.F."/>
            <person name="Roger A.J."/>
            <person name="Ruiz-Trillo I."/>
            <person name="Lander E."/>
            <person name="Nusbaum C."/>
        </authorList>
    </citation>
    <scope>NUCLEOTIDE SEQUENCE [LARGE SCALE GENOMIC DNA]</scope>
    <source>
        <strain evidence="4 5">DAOM BR117</strain>
    </source>
</reference>
<dbReference type="PANTHER" id="PTHR32385">
    <property type="entry name" value="MANNOSYL PHOSPHORYLINOSITOL CERAMIDE SYNTHASE"/>
    <property type="match status" value="1"/>
</dbReference>
<dbReference type="InterPro" id="IPR029044">
    <property type="entry name" value="Nucleotide-diphossugar_trans"/>
</dbReference>
<keyword evidence="3" id="KW-0472">Membrane</keyword>
<dbReference type="RefSeq" id="XP_016608244.1">
    <property type="nucleotide sequence ID" value="XM_016752775.1"/>
</dbReference>
<dbReference type="GO" id="GO:0016020">
    <property type="term" value="C:membrane"/>
    <property type="evidence" value="ECO:0007669"/>
    <property type="project" value="GOC"/>
</dbReference>
<proteinExistence type="inferred from homology"/>
<gene>
    <name evidence="4" type="ORF">SPPG_04541</name>
</gene>
<evidence type="ECO:0000256" key="1">
    <source>
        <dbReference type="ARBA" id="ARBA00009003"/>
    </source>
</evidence>
<dbReference type="Proteomes" id="UP000053201">
    <property type="component" value="Unassembled WGS sequence"/>
</dbReference>
<keyword evidence="5" id="KW-1185">Reference proteome</keyword>
<evidence type="ECO:0000256" key="2">
    <source>
        <dbReference type="ARBA" id="ARBA00022679"/>
    </source>
</evidence>
<sequence>MRLFAVSPQRFRPRYGYLAAITTTGILFRSWLYAFIVIMHCFLTWSLRIGSVNYVGTNNDGFTLDLEGLPPPPNIDISALISARITASNTSASPADRLEARLHIQQTTESLAWGPQNNDSFLIPPIIHQVTIGMSGPPPQKWLDASQACRAIHPDYTFMTWNDVNAQEFIAKEYPWFLETWLNYPYTIQKADSIRYLALYTYGGAYLDMDLYCKRPLDPLRKLPFVTPSAHPVGLSNSIILSTPHHPFTSILVQNLPTFNHYFFSSYPTVMFSTGCMYLSALHTLYPQRSIDTKVLGGERNRVNGRAETPLFTHLGASSWHQGDAQLFVLIGRWIKETPLGAYALLLALSGLLVGVWCVYSRRKTQEFKETVVSVMLVSEKEASWVN</sequence>
<dbReference type="eggNOG" id="ENOG502S0TG">
    <property type="taxonomic scope" value="Eukaryota"/>
</dbReference>
<dbReference type="Gene3D" id="3.90.550.20">
    <property type="match status" value="1"/>
</dbReference>
<evidence type="ECO:0008006" key="6">
    <source>
        <dbReference type="Google" id="ProtNLM"/>
    </source>
</evidence>
<evidence type="ECO:0000313" key="5">
    <source>
        <dbReference type="Proteomes" id="UP000053201"/>
    </source>
</evidence>
<dbReference type="SUPFAM" id="SSF53448">
    <property type="entry name" value="Nucleotide-diphospho-sugar transferases"/>
    <property type="match status" value="1"/>
</dbReference>
<dbReference type="InterPro" id="IPR007577">
    <property type="entry name" value="GlycoTrfase_DXD_sugar-bd_CS"/>
</dbReference>
<feature type="transmembrane region" description="Helical" evidence="3">
    <location>
        <begin position="15"/>
        <end position="39"/>
    </location>
</feature>
<dbReference type="Pfam" id="PF04488">
    <property type="entry name" value="Gly_transf_sug"/>
    <property type="match status" value="1"/>
</dbReference>
<dbReference type="EMBL" id="KQ257456">
    <property type="protein sequence ID" value="KND00206.1"/>
    <property type="molecule type" value="Genomic_DNA"/>
</dbReference>
<keyword evidence="2" id="KW-0808">Transferase</keyword>
<organism evidence="4 5">
    <name type="scientific">Spizellomyces punctatus (strain DAOM BR117)</name>
    <dbReference type="NCBI Taxonomy" id="645134"/>
    <lineage>
        <taxon>Eukaryota</taxon>
        <taxon>Fungi</taxon>
        <taxon>Fungi incertae sedis</taxon>
        <taxon>Chytridiomycota</taxon>
        <taxon>Chytridiomycota incertae sedis</taxon>
        <taxon>Chytridiomycetes</taxon>
        <taxon>Spizellomycetales</taxon>
        <taxon>Spizellomycetaceae</taxon>
        <taxon>Spizellomyces</taxon>
    </lineage>
</organism>
<dbReference type="EMBL" id="KQ257456">
    <property type="protein sequence ID" value="KND00205.1"/>
    <property type="molecule type" value="Genomic_DNA"/>
</dbReference>
<dbReference type="GO" id="GO:0000030">
    <property type="term" value="F:mannosyltransferase activity"/>
    <property type="evidence" value="ECO:0007669"/>
    <property type="project" value="TreeGrafter"/>
</dbReference>
<dbReference type="OrthoDB" id="3647at2759"/>
<dbReference type="GO" id="GO:0051999">
    <property type="term" value="P:mannosyl-inositol phosphorylceramide biosynthetic process"/>
    <property type="evidence" value="ECO:0007669"/>
    <property type="project" value="TreeGrafter"/>
</dbReference>
<keyword evidence="3" id="KW-1133">Transmembrane helix</keyword>